<gene>
    <name evidence="1" type="ORF">ROZALSC1DRAFT_25795</name>
</gene>
<dbReference type="EMBL" id="ML007191">
    <property type="protein sequence ID" value="RKP15986.1"/>
    <property type="molecule type" value="Genomic_DNA"/>
</dbReference>
<feature type="non-terminal residue" evidence="1">
    <location>
        <position position="1"/>
    </location>
</feature>
<dbReference type="AlphaFoldDB" id="A0A4P9Y9X2"/>
<protein>
    <submittedName>
        <fullName evidence="1">Uncharacterized protein</fullName>
    </submittedName>
</protein>
<organism evidence="1 2">
    <name type="scientific">Rozella allomycis (strain CSF55)</name>
    <dbReference type="NCBI Taxonomy" id="988480"/>
    <lineage>
        <taxon>Eukaryota</taxon>
        <taxon>Fungi</taxon>
        <taxon>Fungi incertae sedis</taxon>
        <taxon>Cryptomycota</taxon>
        <taxon>Cryptomycota incertae sedis</taxon>
        <taxon>Rozella</taxon>
    </lineage>
</organism>
<accession>A0A4P9Y9X2</accession>
<dbReference type="Proteomes" id="UP000281549">
    <property type="component" value="Unassembled WGS sequence"/>
</dbReference>
<sequence length="219" mass="24291">AYLKNRVRKRSRKIANQTSESMGLEKMLMLEQSVAGMDNEVDASQNVADVRAFNQKDVFDSIAAAGMDNKVDASQNVADVRAFNQKDVFDSIAAAGMDNEVDASQKAADVRVPESIAREDADVRAVVQNHEVNVVSKDAGVFQTGLDTEYLQISQNSFDKKISRTKRPRKINLAMKLANEKFKAQNHGPMDALSRQIIMSRLIKESNEEIQPSSTMLVL</sequence>
<proteinExistence type="predicted"/>
<reference evidence="2" key="1">
    <citation type="journal article" date="2018" name="Nat. Microbiol.">
        <title>Leveraging single-cell genomics to expand the fungal tree of life.</title>
        <authorList>
            <person name="Ahrendt S.R."/>
            <person name="Quandt C.A."/>
            <person name="Ciobanu D."/>
            <person name="Clum A."/>
            <person name="Salamov A."/>
            <person name="Andreopoulos B."/>
            <person name="Cheng J.F."/>
            <person name="Woyke T."/>
            <person name="Pelin A."/>
            <person name="Henrissat B."/>
            <person name="Reynolds N.K."/>
            <person name="Benny G.L."/>
            <person name="Smith M.E."/>
            <person name="James T.Y."/>
            <person name="Grigoriev I.V."/>
        </authorList>
    </citation>
    <scope>NUCLEOTIDE SEQUENCE [LARGE SCALE GENOMIC DNA]</scope>
    <source>
        <strain evidence="2">CSF55</strain>
    </source>
</reference>
<name>A0A4P9Y9X2_ROZAC</name>
<evidence type="ECO:0000313" key="1">
    <source>
        <dbReference type="EMBL" id="RKP15986.1"/>
    </source>
</evidence>
<evidence type="ECO:0000313" key="2">
    <source>
        <dbReference type="Proteomes" id="UP000281549"/>
    </source>
</evidence>